<name>A0A5J6L9H3_9GAMM</name>
<dbReference type="Pfam" id="PF00990">
    <property type="entry name" value="GGDEF"/>
    <property type="match status" value="1"/>
</dbReference>
<dbReference type="SUPFAM" id="SSF55073">
    <property type="entry name" value="Nucleotide cyclase"/>
    <property type="match status" value="1"/>
</dbReference>
<feature type="transmembrane region" description="Helical" evidence="4">
    <location>
        <begin position="171"/>
        <end position="196"/>
    </location>
</feature>
<organism evidence="6 7">
    <name type="scientific">Nitrincola iocasae</name>
    <dbReference type="NCBI Taxonomy" id="2614693"/>
    <lineage>
        <taxon>Bacteria</taxon>
        <taxon>Pseudomonadati</taxon>
        <taxon>Pseudomonadota</taxon>
        <taxon>Gammaproteobacteria</taxon>
        <taxon>Oceanospirillales</taxon>
        <taxon>Oceanospirillaceae</taxon>
        <taxon>Nitrincola</taxon>
    </lineage>
</organism>
<dbReference type="SMART" id="SM00267">
    <property type="entry name" value="GGDEF"/>
    <property type="match status" value="1"/>
</dbReference>
<dbReference type="AlphaFoldDB" id="A0A5J6L9H3"/>
<feature type="domain" description="GGDEF" evidence="5">
    <location>
        <begin position="229"/>
        <end position="362"/>
    </location>
</feature>
<sequence length="362" mass="40389">MYPILELFSARGHTHYFQHTRSFYTYRRVRVISLILAILQSAWILVDHYLLPADVQMPIAIARVLSSLFFLGLFFWGRRPYSPRLALLRQLLLFLVLTAFHTFSTALLIIHGHEQSVAGYQFFPFMIISMMAIFPLAIVEVLGITLLLLLVELVTQLSRGNLGEVSAINNLWLLLVLAVVAGWAAVNQLNMLLVLYRQATRDALTGLANRRLILEQLDTDMALSKDAEKPLAVLLFDLDKFKGFNDTYGHAAGDIVLKYFAGILKKHTRKKLDLAGRFGGEEFLMVLPGMSGAEASVVAEAIGKTCREVSVQVPSGEKVGFTTSIGVAVLKQGETQSELIRRADEALYKAKDSGRDQYKLAD</sequence>
<comment type="catalytic activity">
    <reaction evidence="3">
        <text>2 GTP = 3',3'-c-di-GMP + 2 diphosphate</text>
        <dbReference type="Rhea" id="RHEA:24898"/>
        <dbReference type="ChEBI" id="CHEBI:33019"/>
        <dbReference type="ChEBI" id="CHEBI:37565"/>
        <dbReference type="ChEBI" id="CHEBI:58805"/>
        <dbReference type="EC" id="2.7.7.65"/>
    </reaction>
</comment>
<dbReference type="InterPro" id="IPR000160">
    <property type="entry name" value="GGDEF_dom"/>
</dbReference>
<dbReference type="FunFam" id="3.30.70.270:FF:000001">
    <property type="entry name" value="Diguanylate cyclase domain protein"/>
    <property type="match status" value="1"/>
</dbReference>
<comment type="cofactor">
    <cofactor evidence="1">
        <name>Mg(2+)</name>
        <dbReference type="ChEBI" id="CHEBI:18420"/>
    </cofactor>
</comment>
<dbReference type="NCBIfam" id="TIGR00254">
    <property type="entry name" value="GGDEF"/>
    <property type="match status" value="1"/>
</dbReference>
<dbReference type="CDD" id="cd01949">
    <property type="entry name" value="GGDEF"/>
    <property type="match status" value="1"/>
</dbReference>
<keyword evidence="7" id="KW-1185">Reference proteome</keyword>
<dbReference type="EC" id="2.7.7.65" evidence="2"/>
<dbReference type="Proteomes" id="UP000325606">
    <property type="component" value="Chromosome"/>
</dbReference>
<reference evidence="6 7" key="1">
    <citation type="submission" date="2019-09" db="EMBL/GenBank/DDBJ databases">
        <title>Nitrincola iocasae sp. nov., a bacterium isolated from the sediment collected at a cold seep field in South China Sea.</title>
        <authorList>
            <person name="Zhang H."/>
            <person name="Wang H."/>
            <person name="Li C."/>
        </authorList>
    </citation>
    <scope>NUCLEOTIDE SEQUENCE [LARGE SCALE GENOMIC DNA]</scope>
    <source>
        <strain evidence="6 7">KXZD1103</strain>
    </source>
</reference>
<dbReference type="KEGG" id="nik:F5I99_01535"/>
<feature type="transmembrane region" description="Helical" evidence="4">
    <location>
        <begin position="122"/>
        <end position="150"/>
    </location>
</feature>
<dbReference type="InterPro" id="IPR050469">
    <property type="entry name" value="Diguanylate_Cyclase"/>
</dbReference>
<dbReference type="GO" id="GO:0043709">
    <property type="term" value="P:cell adhesion involved in single-species biofilm formation"/>
    <property type="evidence" value="ECO:0007669"/>
    <property type="project" value="TreeGrafter"/>
</dbReference>
<gene>
    <name evidence="6" type="ORF">F5I99_01535</name>
</gene>
<keyword evidence="4" id="KW-0472">Membrane</keyword>
<feature type="transmembrane region" description="Helical" evidence="4">
    <location>
        <begin position="88"/>
        <end position="110"/>
    </location>
</feature>
<proteinExistence type="predicted"/>
<accession>A0A5J6L9H3</accession>
<evidence type="ECO:0000313" key="6">
    <source>
        <dbReference type="EMBL" id="QEW05279.1"/>
    </source>
</evidence>
<dbReference type="PROSITE" id="PS50887">
    <property type="entry name" value="GGDEF"/>
    <property type="match status" value="1"/>
</dbReference>
<protein>
    <recommendedName>
        <fullName evidence="2">diguanylate cyclase</fullName>
        <ecNumber evidence="2">2.7.7.65</ecNumber>
    </recommendedName>
</protein>
<dbReference type="RefSeq" id="WP_151053326.1">
    <property type="nucleotide sequence ID" value="NZ_CP044222.1"/>
</dbReference>
<dbReference type="InterPro" id="IPR029787">
    <property type="entry name" value="Nucleotide_cyclase"/>
</dbReference>
<evidence type="ECO:0000313" key="7">
    <source>
        <dbReference type="Proteomes" id="UP000325606"/>
    </source>
</evidence>
<dbReference type="PANTHER" id="PTHR45138:SF9">
    <property type="entry name" value="DIGUANYLATE CYCLASE DGCM-RELATED"/>
    <property type="match status" value="1"/>
</dbReference>
<feature type="transmembrane region" description="Helical" evidence="4">
    <location>
        <begin position="57"/>
        <end position="76"/>
    </location>
</feature>
<feature type="transmembrane region" description="Helical" evidence="4">
    <location>
        <begin position="31"/>
        <end position="51"/>
    </location>
</feature>
<evidence type="ECO:0000256" key="2">
    <source>
        <dbReference type="ARBA" id="ARBA00012528"/>
    </source>
</evidence>
<dbReference type="Gene3D" id="3.30.70.270">
    <property type="match status" value="1"/>
</dbReference>
<keyword evidence="4" id="KW-1133">Transmembrane helix</keyword>
<dbReference type="EMBL" id="CP044222">
    <property type="protein sequence ID" value="QEW05279.1"/>
    <property type="molecule type" value="Genomic_DNA"/>
</dbReference>
<dbReference type="PANTHER" id="PTHR45138">
    <property type="entry name" value="REGULATORY COMPONENTS OF SENSORY TRANSDUCTION SYSTEM"/>
    <property type="match status" value="1"/>
</dbReference>
<evidence type="ECO:0000256" key="3">
    <source>
        <dbReference type="ARBA" id="ARBA00034247"/>
    </source>
</evidence>
<evidence type="ECO:0000256" key="4">
    <source>
        <dbReference type="SAM" id="Phobius"/>
    </source>
</evidence>
<dbReference type="GO" id="GO:1902201">
    <property type="term" value="P:negative regulation of bacterial-type flagellum-dependent cell motility"/>
    <property type="evidence" value="ECO:0007669"/>
    <property type="project" value="TreeGrafter"/>
</dbReference>
<keyword evidence="4" id="KW-0812">Transmembrane</keyword>
<evidence type="ECO:0000259" key="5">
    <source>
        <dbReference type="PROSITE" id="PS50887"/>
    </source>
</evidence>
<dbReference type="GO" id="GO:0052621">
    <property type="term" value="F:diguanylate cyclase activity"/>
    <property type="evidence" value="ECO:0007669"/>
    <property type="project" value="UniProtKB-EC"/>
</dbReference>
<dbReference type="InterPro" id="IPR043128">
    <property type="entry name" value="Rev_trsase/Diguanyl_cyclase"/>
</dbReference>
<evidence type="ECO:0000256" key="1">
    <source>
        <dbReference type="ARBA" id="ARBA00001946"/>
    </source>
</evidence>
<dbReference type="GO" id="GO:0005886">
    <property type="term" value="C:plasma membrane"/>
    <property type="evidence" value="ECO:0007669"/>
    <property type="project" value="TreeGrafter"/>
</dbReference>